<reference evidence="3 4" key="1">
    <citation type="journal article" date="2018" name="Front. Plant Sci.">
        <title>Red Clover (Trifolium pratense) and Zigzag Clover (T. medium) - A Picture of Genomic Similarities and Differences.</title>
        <authorList>
            <person name="Dluhosova J."/>
            <person name="Istvanek J."/>
            <person name="Nedelnik J."/>
            <person name="Repkova J."/>
        </authorList>
    </citation>
    <scope>NUCLEOTIDE SEQUENCE [LARGE SCALE GENOMIC DNA]</scope>
    <source>
        <strain evidence="4">cv. 10/8</strain>
        <tissue evidence="3">Leaf</tissue>
    </source>
</reference>
<proteinExistence type="predicted"/>
<name>A0A392M2K0_9FABA</name>
<dbReference type="AlphaFoldDB" id="A0A392M2K0"/>
<evidence type="ECO:0000256" key="1">
    <source>
        <dbReference type="SAM" id="Phobius"/>
    </source>
</evidence>
<protein>
    <submittedName>
        <fullName evidence="3">Pentatricopeptide repeat-containing protein</fullName>
    </submittedName>
</protein>
<evidence type="ECO:0000313" key="4">
    <source>
        <dbReference type="Proteomes" id="UP000265520"/>
    </source>
</evidence>
<feature type="transmembrane region" description="Helical" evidence="1">
    <location>
        <begin position="129"/>
        <end position="151"/>
    </location>
</feature>
<keyword evidence="1" id="KW-1133">Transmembrane helix</keyword>
<keyword evidence="4" id="KW-1185">Reference proteome</keyword>
<evidence type="ECO:0000313" key="3">
    <source>
        <dbReference type="EMBL" id="MCH81567.1"/>
    </source>
</evidence>
<feature type="transmembrane region" description="Helical" evidence="1">
    <location>
        <begin position="157"/>
        <end position="179"/>
    </location>
</feature>
<feature type="domain" description="Reverse transcriptase zinc-binding" evidence="2">
    <location>
        <begin position="2"/>
        <end position="44"/>
    </location>
</feature>
<dbReference type="Proteomes" id="UP000265520">
    <property type="component" value="Unassembled WGS sequence"/>
</dbReference>
<comment type="caution">
    <text evidence="3">The sequence shown here is derived from an EMBL/GenBank/DDBJ whole genome shotgun (WGS) entry which is preliminary data.</text>
</comment>
<organism evidence="3 4">
    <name type="scientific">Trifolium medium</name>
    <dbReference type="NCBI Taxonomy" id="97028"/>
    <lineage>
        <taxon>Eukaryota</taxon>
        <taxon>Viridiplantae</taxon>
        <taxon>Streptophyta</taxon>
        <taxon>Embryophyta</taxon>
        <taxon>Tracheophyta</taxon>
        <taxon>Spermatophyta</taxon>
        <taxon>Magnoliopsida</taxon>
        <taxon>eudicotyledons</taxon>
        <taxon>Gunneridae</taxon>
        <taxon>Pentapetalae</taxon>
        <taxon>rosids</taxon>
        <taxon>fabids</taxon>
        <taxon>Fabales</taxon>
        <taxon>Fabaceae</taxon>
        <taxon>Papilionoideae</taxon>
        <taxon>50 kb inversion clade</taxon>
        <taxon>NPAAA clade</taxon>
        <taxon>Hologalegina</taxon>
        <taxon>IRL clade</taxon>
        <taxon>Trifolieae</taxon>
        <taxon>Trifolium</taxon>
    </lineage>
</organism>
<gene>
    <name evidence="3" type="ORF">A2U01_0002357</name>
</gene>
<accession>A0A392M2K0</accession>
<dbReference type="EMBL" id="LXQA010002459">
    <property type="protein sequence ID" value="MCH81567.1"/>
    <property type="molecule type" value="Genomic_DNA"/>
</dbReference>
<evidence type="ECO:0000259" key="2">
    <source>
        <dbReference type="Pfam" id="PF13966"/>
    </source>
</evidence>
<keyword evidence="1" id="KW-0472">Membrane</keyword>
<dbReference type="Pfam" id="PF13966">
    <property type="entry name" value="zf-RVT"/>
    <property type="match status" value="1"/>
</dbReference>
<keyword evidence="1" id="KW-0812">Transmembrane</keyword>
<sequence>MSTRMNLHRRRIIEVGESTCVLCGDSIETAVHLLLYCEVALKVWKGVFHWLDLPFSLPHNMFSIIHCLIQVGGKVLRKGLCSIWQAVVWSLWRHGNAVLFERGISNHETVLEVVKVSTWKWWLNQSKSLQFVVPSSGLLYAVLLSGLLFVVSLVLAFLFWVSSCNVSVVALLVLAHYFFSYKV</sequence>
<dbReference type="InterPro" id="IPR026960">
    <property type="entry name" value="RVT-Znf"/>
</dbReference>